<evidence type="ECO:0000256" key="6">
    <source>
        <dbReference type="ARBA" id="ARBA00022516"/>
    </source>
</evidence>
<evidence type="ECO:0000256" key="12">
    <source>
        <dbReference type="ARBA" id="ARBA00023098"/>
    </source>
</evidence>
<comment type="pathway">
    <text evidence="2">Glycerolipid metabolism; triacylglycerol biosynthesis.</text>
</comment>
<feature type="region of interest" description="Disordered" evidence="16">
    <location>
        <begin position="1"/>
        <end position="156"/>
    </location>
</feature>
<evidence type="ECO:0000313" key="19">
    <source>
        <dbReference type="Proteomes" id="UP000008066"/>
    </source>
</evidence>
<evidence type="ECO:0000256" key="9">
    <source>
        <dbReference type="ARBA" id="ARBA00022798"/>
    </source>
</evidence>
<dbReference type="PANTHER" id="PTHR12317:SF0">
    <property type="entry name" value="ACYLTRANSFERASE"/>
    <property type="match status" value="1"/>
</dbReference>
<dbReference type="GO" id="GO:0006071">
    <property type="term" value="P:glycerol metabolic process"/>
    <property type="evidence" value="ECO:0007669"/>
    <property type="project" value="UniProtKB-KW"/>
</dbReference>
<evidence type="ECO:0000256" key="4">
    <source>
        <dbReference type="ARBA" id="ARBA00005420"/>
    </source>
</evidence>
<sequence>MPAPPYFEATTRSASSSAQPSASRKRNARRRAQAKKANALGMSSHQYPKQQQPEPMDAEPTVNAQDGTEVEEKSNVAVTAEQLALLDETDAHSTPPPPYTAVEPVWERAGSPESTGVGIERPAADPIPLASPDSALAVKTEQPSSSTPVQPAGRTKDESGFVVTFVSTTTYPPLAIEAEVDGTGEGVDSRHRNWVRLVDWKVPYRRLLQTLAVVCHMSSLAVAFACTFFFCGVPIFWPVVIPYLLHLAMSSRSTDGTLRGRSEWFRRCAMWRHFADYFPVRLYKTHDLLPTRKYILGYHPHGIISHGAVAALATEGAGWSEKFPGITNSLCTLDVNFRIPLLRDYALAMGLQSVSSESIHNILTKGGLNGEGMGRSVTIVLGGARESLEAKPGRMKLYLSQRKGFIRQAIRTGADLVPVIGFGENDLYNQAEQERHPWMHFFQNAMLKMVRFTLPALRGRGIFNDDFGTLPYRHPVHVVVGKPIPVVQKKEDAIRDDYVDQLHMEYVAEVVRLWDAYKDVFAKDRIAEMRIV</sequence>
<dbReference type="EC" id="2.3.1.20" evidence="5"/>
<keyword evidence="19" id="KW-1185">Reference proteome</keyword>
<evidence type="ECO:0000313" key="18">
    <source>
        <dbReference type="EMBL" id="EGS23266.1"/>
    </source>
</evidence>
<dbReference type="eggNOG" id="KOG0831">
    <property type="taxonomic scope" value="Eukaryota"/>
</dbReference>
<evidence type="ECO:0000256" key="1">
    <source>
        <dbReference type="ARBA" id="ARBA00004477"/>
    </source>
</evidence>
<evidence type="ECO:0000256" key="11">
    <source>
        <dbReference type="ARBA" id="ARBA00022989"/>
    </source>
</evidence>
<keyword evidence="11 17" id="KW-1133">Transmembrane helix</keyword>
<dbReference type="GO" id="GO:0019432">
    <property type="term" value="P:triglyceride biosynthetic process"/>
    <property type="evidence" value="ECO:0007669"/>
    <property type="project" value="TreeGrafter"/>
</dbReference>
<evidence type="ECO:0000256" key="3">
    <source>
        <dbReference type="ARBA" id="ARBA00005189"/>
    </source>
</evidence>
<name>G0S0A5_CHATD</name>
<keyword evidence="7" id="KW-0808">Transferase</keyword>
<evidence type="ECO:0000256" key="8">
    <source>
        <dbReference type="ARBA" id="ARBA00022692"/>
    </source>
</evidence>
<feature type="transmembrane region" description="Helical" evidence="17">
    <location>
        <begin position="220"/>
        <end position="245"/>
    </location>
</feature>
<evidence type="ECO:0000256" key="13">
    <source>
        <dbReference type="ARBA" id="ARBA00023136"/>
    </source>
</evidence>
<evidence type="ECO:0000256" key="10">
    <source>
        <dbReference type="ARBA" id="ARBA00022824"/>
    </source>
</evidence>
<protein>
    <recommendedName>
        <fullName evidence="5">diacylglycerol O-acyltransferase</fullName>
        <ecNumber evidence="5">2.3.1.20</ecNumber>
    </recommendedName>
</protein>
<dbReference type="STRING" id="759272.G0S0A5"/>
<dbReference type="HOGENOM" id="CLU_023995_3_0_1"/>
<keyword evidence="14" id="KW-0012">Acyltransferase</keyword>
<keyword evidence="10" id="KW-0256">Endoplasmic reticulum</keyword>
<dbReference type="CDD" id="cd07987">
    <property type="entry name" value="LPLAT_MGAT-like"/>
    <property type="match status" value="1"/>
</dbReference>
<keyword evidence="8 17" id="KW-0812">Transmembrane</keyword>
<evidence type="ECO:0000256" key="5">
    <source>
        <dbReference type="ARBA" id="ARBA00013244"/>
    </source>
</evidence>
<dbReference type="KEGG" id="cthr:CTHT_0009330"/>
<reference evidence="18 19" key="1">
    <citation type="journal article" date="2011" name="Cell">
        <title>Insight into structure and assembly of the nuclear pore complex by utilizing the genome of a eukaryotic thermophile.</title>
        <authorList>
            <person name="Amlacher S."/>
            <person name="Sarges P."/>
            <person name="Flemming D."/>
            <person name="van Noort V."/>
            <person name="Kunze R."/>
            <person name="Devos D.P."/>
            <person name="Arumugam M."/>
            <person name="Bork P."/>
            <person name="Hurt E."/>
        </authorList>
    </citation>
    <scope>NUCLEOTIDE SEQUENCE [LARGE SCALE GENOMIC DNA]</scope>
    <source>
        <strain evidence="19">DSM 1495 / CBS 144.50 / IMI 039719</strain>
    </source>
</reference>
<comment type="catalytic activity">
    <reaction evidence="15">
        <text>an acyl-CoA + a 1,2-diacyl-sn-glycerol = a triacyl-sn-glycerol + CoA</text>
        <dbReference type="Rhea" id="RHEA:10868"/>
        <dbReference type="ChEBI" id="CHEBI:17815"/>
        <dbReference type="ChEBI" id="CHEBI:57287"/>
        <dbReference type="ChEBI" id="CHEBI:58342"/>
        <dbReference type="ChEBI" id="CHEBI:64615"/>
        <dbReference type="EC" id="2.3.1.20"/>
    </reaction>
</comment>
<evidence type="ECO:0000256" key="7">
    <source>
        <dbReference type="ARBA" id="ARBA00022679"/>
    </source>
</evidence>
<dbReference type="GO" id="GO:0005789">
    <property type="term" value="C:endoplasmic reticulum membrane"/>
    <property type="evidence" value="ECO:0007669"/>
    <property type="project" value="UniProtKB-SubCell"/>
</dbReference>
<evidence type="ECO:0000256" key="17">
    <source>
        <dbReference type="SAM" id="Phobius"/>
    </source>
</evidence>
<evidence type="ECO:0000256" key="14">
    <source>
        <dbReference type="ARBA" id="ARBA00023315"/>
    </source>
</evidence>
<dbReference type="GeneID" id="18254971"/>
<evidence type="ECO:0000256" key="16">
    <source>
        <dbReference type="SAM" id="MobiDB-lite"/>
    </source>
</evidence>
<comment type="similarity">
    <text evidence="4">Belongs to the diacylglycerol acyltransferase family.</text>
</comment>
<organism evidence="19">
    <name type="scientific">Chaetomium thermophilum (strain DSM 1495 / CBS 144.50 / IMI 039719)</name>
    <name type="common">Thermochaetoides thermophila</name>
    <dbReference type="NCBI Taxonomy" id="759272"/>
    <lineage>
        <taxon>Eukaryota</taxon>
        <taxon>Fungi</taxon>
        <taxon>Dikarya</taxon>
        <taxon>Ascomycota</taxon>
        <taxon>Pezizomycotina</taxon>
        <taxon>Sordariomycetes</taxon>
        <taxon>Sordariomycetidae</taxon>
        <taxon>Sordariales</taxon>
        <taxon>Chaetomiaceae</taxon>
        <taxon>Thermochaetoides</taxon>
    </lineage>
</organism>
<evidence type="ECO:0000256" key="15">
    <source>
        <dbReference type="ARBA" id="ARBA00048109"/>
    </source>
</evidence>
<dbReference type="GO" id="GO:0004144">
    <property type="term" value="F:diacylglycerol O-acyltransferase activity"/>
    <property type="evidence" value="ECO:0007669"/>
    <property type="project" value="UniProtKB-EC"/>
</dbReference>
<dbReference type="EMBL" id="GL988037">
    <property type="protein sequence ID" value="EGS23266.1"/>
    <property type="molecule type" value="Genomic_DNA"/>
</dbReference>
<keyword evidence="13 17" id="KW-0472">Membrane</keyword>
<dbReference type="InterPro" id="IPR007130">
    <property type="entry name" value="DAGAT"/>
</dbReference>
<dbReference type="RefSeq" id="XP_006691457.1">
    <property type="nucleotide sequence ID" value="XM_006691394.1"/>
</dbReference>
<feature type="compositionally biased region" description="Low complexity" evidence="16">
    <location>
        <begin position="13"/>
        <end position="22"/>
    </location>
</feature>
<dbReference type="Pfam" id="PF03982">
    <property type="entry name" value="DAGAT"/>
    <property type="match status" value="1"/>
</dbReference>
<dbReference type="OrthoDB" id="264532at2759"/>
<proteinExistence type="inferred from homology"/>
<feature type="compositionally biased region" description="Basic residues" evidence="16">
    <location>
        <begin position="23"/>
        <end position="34"/>
    </location>
</feature>
<dbReference type="Proteomes" id="UP000008066">
    <property type="component" value="Unassembled WGS sequence"/>
</dbReference>
<keyword evidence="9" id="KW-0319">Glycerol metabolism</keyword>
<comment type="pathway">
    <text evidence="3">Lipid metabolism.</text>
</comment>
<dbReference type="PANTHER" id="PTHR12317">
    <property type="entry name" value="DIACYLGLYCEROL O-ACYLTRANSFERASE"/>
    <property type="match status" value="1"/>
</dbReference>
<dbReference type="OMA" id="YRHYRNY"/>
<keyword evidence="6" id="KW-0444">Lipid biosynthesis</keyword>
<gene>
    <name evidence="18" type="ORF">CTHT_0009330</name>
</gene>
<comment type="subcellular location">
    <subcellularLocation>
        <location evidence="1">Endoplasmic reticulum membrane</location>
        <topology evidence="1">Multi-pass membrane protein</topology>
    </subcellularLocation>
</comment>
<accession>G0S0A5</accession>
<evidence type="ECO:0000256" key="2">
    <source>
        <dbReference type="ARBA" id="ARBA00004771"/>
    </source>
</evidence>
<dbReference type="AlphaFoldDB" id="G0S0A5"/>
<keyword evidence="12" id="KW-0443">Lipid metabolism</keyword>
<feature type="compositionally biased region" description="Polar residues" evidence="16">
    <location>
        <begin position="41"/>
        <end position="53"/>
    </location>
</feature>